<dbReference type="SMART" id="SM00065">
    <property type="entry name" value="GAF"/>
    <property type="match status" value="1"/>
</dbReference>
<keyword evidence="7" id="KW-0963">Cytoplasm</keyword>
<dbReference type="GO" id="GO:0046872">
    <property type="term" value="F:metal ion binding"/>
    <property type="evidence" value="ECO:0007669"/>
    <property type="project" value="UniProtKB-KW"/>
</dbReference>
<comment type="function">
    <text evidence="14">Member of the two-component regulatory system NreB/NreC involved in the control of dissimilatory nitrate/nitrite reduction in response to oxygen. NreB functions as a direct oxygen sensor histidine kinase which is autophosphorylated, in the absence of oxygen, probably at the conserved histidine residue, and transfers its phosphate group probably to a conserved aspartate residue of NreC. NreB/NreC activates the expression of the nitrate (narGHJI) and nitrite (nir) reductase operons, as well as the putative nitrate transporter gene narT.</text>
</comment>
<evidence type="ECO:0000256" key="9">
    <source>
        <dbReference type="ARBA" id="ARBA00022723"/>
    </source>
</evidence>
<feature type="domain" description="Histidine kinase" evidence="17">
    <location>
        <begin position="375"/>
        <end position="467"/>
    </location>
</feature>
<evidence type="ECO:0000256" key="14">
    <source>
        <dbReference type="ARBA" id="ARBA00024827"/>
    </source>
</evidence>
<comment type="cofactor">
    <cofactor evidence="2">
        <name>[4Fe-4S] cluster</name>
        <dbReference type="ChEBI" id="CHEBI:49883"/>
    </cofactor>
</comment>
<keyword evidence="16" id="KW-0472">Membrane</keyword>
<comment type="subcellular location">
    <subcellularLocation>
        <location evidence="3">Cytoplasm</location>
    </subcellularLocation>
</comment>
<dbReference type="SUPFAM" id="SSF55874">
    <property type="entry name" value="ATPase domain of HSP90 chaperone/DNA topoisomerase II/histidine kinase"/>
    <property type="match status" value="1"/>
</dbReference>
<dbReference type="Gene3D" id="3.30.450.40">
    <property type="match status" value="1"/>
</dbReference>
<keyword evidence="6" id="KW-0004">4Fe-4S</keyword>
<dbReference type="CDD" id="cd16917">
    <property type="entry name" value="HATPase_UhpB-NarQ-NarX-like"/>
    <property type="match status" value="1"/>
</dbReference>
<dbReference type="GO" id="GO:0046983">
    <property type="term" value="F:protein dimerization activity"/>
    <property type="evidence" value="ECO:0007669"/>
    <property type="project" value="InterPro"/>
</dbReference>
<dbReference type="Gene3D" id="1.20.5.1930">
    <property type="match status" value="1"/>
</dbReference>
<evidence type="ECO:0000256" key="5">
    <source>
        <dbReference type="ARBA" id="ARBA00017322"/>
    </source>
</evidence>
<evidence type="ECO:0000256" key="2">
    <source>
        <dbReference type="ARBA" id="ARBA00001966"/>
    </source>
</evidence>
<feature type="transmembrane region" description="Helical" evidence="16">
    <location>
        <begin position="32"/>
        <end position="51"/>
    </location>
</feature>
<keyword evidence="11" id="KW-0408">Iron</keyword>
<dbReference type="InterPro" id="IPR003594">
    <property type="entry name" value="HATPase_dom"/>
</dbReference>
<dbReference type="EMBL" id="JACPUR010000001">
    <property type="protein sequence ID" value="MBI3126282.1"/>
    <property type="molecule type" value="Genomic_DNA"/>
</dbReference>
<keyword evidence="16" id="KW-0812">Transmembrane</keyword>
<keyword evidence="8" id="KW-0808">Transferase</keyword>
<evidence type="ECO:0000256" key="3">
    <source>
        <dbReference type="ARBA" id="ARBA00004496"/>
    </source>
</evidence>
<dbReference type="GO" id="GO:0016020">
    <property type="term" value="C:membrane"/>
    <property type="evidence" value="ECO:0007669"/>
    <property type="project" value="InterPro"/>
</dbReference>
<dbReference type="AlphaFoldDB" id="A0A932MM84"/>
<evidence type="ECO:0000256" key="1">
    <source>
        <dbReference type="ARBA" id="ARBA00000085"/>
    </source>
</evidence>
<dbReference type="PRINTS" id="PR00344">
    <property type="entry name" value="BCTRLSENSOR"/>
</dbReference>
<evidence type="ECO:0000313" key="19">
    <source>
        <dbReference type="Proteomes" id="UP000782312"/>
    </source>
</evidence>
<evidence type="ECO:0000256" key="15">
    <source>
        <dbReference type="ARBA" id="ARBA00030800"/>
    </source>
</evidence>
<evidence type="ECO:0000256" key="12">
    <source>
        <dbReference type="ARBA" id="ARBA00023012"/>
    </source>
</evidence>
<dbReference type="InterPro" id="IPR005467">
    <property type="entry name" value="His_kinase_dom"/>
</dbReference>
<dbReference type="Pfam" id="PF02518">
    <property type="entry name" value="HATPase_c"/>
    <property type="match status" value="1"/>
</dbReference>
<feature type="transmembrane region" description="Helical" evidence="16">
    <location>
        <begin position="63"/>
        <end position="83"/>
    </location>
</feature>
<keyword evidence="13" id="KW-0411">Iron-sulfur</keyword>
<comment type="catalytic activity">
    <reaction evidence="1">
        <text>ATP + protein L-histidine = ADP + protein N-phospho-L-histidine.</text>
        <dbReference type="EC" id="2.7.13.3"/>
    </reaction>
</comment>
<keyword evidence="16" id="KW-1133">Transmembrane helix</keyword>
<evidence type="ECO:0000256" key="13">
    <source>
        <dbReference type="ARBA" id="ARBA00023014"/>
    </source>
</evidence>
<keyword evidence="9" id="KW-0479">Metal-binding</keyword>
<dbReference type="GO" id="GO:0005737">
    <property type="term" value="C:cytoplasm"/>
    <property type="evidence" value="ECO:0007669"/>
    <property type="project" value="UniProtKB-SubCell"/>
</dbReference>
<dbReference type="PROSITE" id="PS50109">
    <property type="entry name" value="HIS_KIN"/>
    <property type="match status" value="1"/>
</dbReference>
<gene>
    <name evidence="18" type="ORF">HYZ11_01585</name>
</gene>
<dbReference type="SMART" id="SM00387">
    <property type="entry name" value="HATPase_c"/>
    <property type="match status" value="1"/>
</dbReference>
<dbReference type="PANTHER" id="PTHR24421">
    <property type="entry name" value="NITRATE/NITRITE SENSOR PROTEIN NARX-RELATED"/>
    <property type="match status" value="1"/>
</dbReference>
<proteinExistence type="predicted"/>
<dbReference type="SUPFAM" id="SSF55781">
    <property type="entry name" value="GAF domain-like"/>
    <property type="match status" value="1"/>
</dbReference>
<dbReference type="InterPro" id="IPR003018">
    <property type="entry name" value="GAF"/>
</dbReference>
<dbReference type="Pfam" id="PF07730">
    <property type="entry name" value="HisKA_3"/>
    <property type="match status" value="1"/>
</dbReference>
<dbReference type="InterPro" id="IPR050482">
    <property type="entry name" value="Sensor_HK_TwoCompSys"/>
</dbReference>
<evidence type="ECO:0000256" key="11">
    <source>
        <dbReference type="ARBA" id="ARBA00023004"/>
    </source>
</evidence>
<evidence type="ECO:0000259" key="17">
    <source>
        <dbReference type="PROSITE" id="PS50109"/>
    </source>
</evidence>
<protein>
    <recommendedName>
        <fullName evidence="5">Oxygen sensor histidine kinase NreB</fullName>
        <ecNumber evidence="4">2.7.13.3</ecNumber>
    </recommendedName>
    <alternativeName>
        <fullName evidence="15">Nitrogen regulation protein B</fullName>
    </alternativeName>
</protein>
<dbReference type="Proteomes" id="UP000782312">
    <property type="component" value="Unassembled WGS sequence"/>
</dbReference>
<reference evidence="18" key="1">
    <citation type="submission" date="2020-07" db="EMBL/GenBank/DDBJ databases">
        <title>Huge and variable diversity of episymbiotic CPR bacteria and DPANN archaea in groundwater ecosystems.</title>
        <authorList>
            <person name="He C.Y."/>
            <person name="Keren R."/>
            <person name="Whittaker M."/>
            <person name="Farag I.F."/>
            <person name="Doudna J."/>
            <person name="Cate J.H.D."/>
            <person name="Banfield J.F."/>
        </authorList>
    </citation>
    <scope>NUCLEOTIDE SEQUENCE</scope>
    <source>
        <strain evidence="18">NC_groundwater_763_Ag_S-0.2um_68_21</strain>
    </source>
</reference>
<name>A0A932MM84_UNCTE</name>
<dbReference type="InterPro" id="IPR029016">
    <property type="entry name" value="GAF-like_dom_sf"/>
</dbReference>
<dbReference type="GO" id="GO:0051539">
    <property type="term" value="F:4 iron, 4 sulfur cluster binding"/>
    <property type="evidence" value="ECO:0007669"/>
    <property type="project" value="UniProtKB-KW"/>
</dbReference>
<evidence type="ECO:0000256" key="7">
    <source>
        <dbReference type="ARBA" id="ARBA00022490"/>
    </source>
</evidence>
<evidence type="ECO:0000256" key="16">
    <source>
        <dbReference type="SAM" id="Phobius"/>
    </source>
</evidence>
<evidence type="ECO:0000256" key="8">
    <source>
        <dbReference type="ARBA" id="ARBA00022679"/>
    </source>
</evidence>
<dbReference type="EC" id="2.7.13.3" evidence="4"/>
<dbReference type="InterPro" id="IPR036890">
    <property type="entry name" value="HATPase_C_sf"/>
</dbReference>
<evidence type="ECO:0000313" key="18">
    <source>
        <dbReference type="EMBL" id="MBI3126282.1"/>
    </source>
</evidence>
<accession>A0A932MM84</accession>
<dbReference type="Pfam" id="PF01590">
    <property type="entry name" value="GAF"/>
    <property type="match status" value="1"/>
</dbReference>
<dbReference type="InterPro" id="IPR004358">
    <property type="entry name" value="Sig_transdc_His_kin-like_C"/>
</dbReference>
<comment type="caution">
    <text evidence="18">The sequence shown here is derived from an EMBL/GenBank/DDBJ whole genome shotgun (WGS) entry which is preliminary data.</text>
</comment>
<dbReference type="InterPro" id="IPR011712">
    <property type="entry name" value="Sig_transdc_His_kin_sub3_dim/P"/>
</dbReference>
<dbReference type="GO" id="GO:0000155">
    <property type="term" value="F:phosphorelay sensor kinase activity"/>
    <property type="evidence" value="ECO:0007669"/>
    <property type="project" value="InterPro"/>
</dbReference>
<keyword evidence="12" id="KW-0902">Two-component regulatory system</keyword>
<organism evidence="18 19">
    <name type="scientific">Tectimicrobiota bacterium</name>
    <dbReference type="NCBI Taxonomy" id="2528274"/>
    <lineage>
        <taxon>Bacteria</taxon>
        <taxon>Pseudomonadati</taxon>
        <taxon>Nitrospinota/Tectimicrobiota group</taxon>
        <taxon>Candidatus Tectimicrobiota</taxon>
    </lineage>
</organism>
<dbReference type="Gene3D" id="3.30.565.10">
    <property type="entry name" value="Histidine kinase-like ATPase, C-terminal domain"/>
    <property type="match status" value="1"/>
</dbReference>
<evidence type="ECO:0000256" key="10">
    <source>
        <dbReference type="ARBA" id="ARBA00022777"/>
    </source>
</evidence>
<sequence length="467" mass="51998">MDSDSRFSRRDVRSPFGRRVEAVSLNRARLKWLTILAPIAYMLILSVFFLTEHTHTNKQWLHNISMTLGLGLIGVVPFSLFVFHRVRLQEEELVRRSEAMAALAAIGKAITGSFDLEVNLRSLLERARALMDGEVAVLCLVNGRSALVPKVRLGPQEIFSEHPTDSDSPSGRMDCIPGHMSSLGISREDLACFGIKDGAVRTLLKAPMLNEGKIIGALCIARTTYRLFSSIEEEVLNDLATLAAIAVENARLQEQLKSMALIEERQRIAREMHDGLAQDLAYLHTKFAHLEQKIASRQIDESLADLKEMKQVAREAYEEVRQAIHGFRSMVPRGHGLIAALTDHLDQIEERSGISMKLAVADDAALRFRPWVEIQLSRIIQEALANVRKHSQAKHAWVAFHAENEVAKVIIRDDGIGFELDGPARVHGRSFGLKIMKERAEEIGGDLFISSEPGQGTTVEVQLPLGS</sequence>
<evidence type="ECO:0000256" key="4">
    <source>
        <dbReference type="ARBA" id="ARBA00012438"/>
    </source>
</evidence>
<keyword evidence="10 18" id="KW-0418">Kinase</keyword>
<evidence type="ECO:0000256" key="6">
    <source>
        <dbReference type="ARBA" id="ARBA00022485"/>
    </source>
</evidence>